<name>A0A7W8U9F2_9HYPH</name>
<evidence type="ECO:0000256" key="1">
    <source>
        <dbReference type="ARBA" id="ARBA00012344"/>
    </source>
</evidence>
<sequence>MAVDMDDFWVFGYGSLMWNPGFAFENKMTARAFGYRRALCVRSWVHRGTQERPGLVLGLDYGGSCHGMAFKVAQKNKTDVIDYLRERELVTHVYKERTMPVKLADGRRVPALTYVIDRNHVQYAGTLSAEEAAATVAVSHGKSGANTEYLMNTLAHLQDMGIRDHWLEEVAASVKRMQAQA</sequence>
<dbReference type="PANTHER" id="PTHR12192">
    <property type="entry name" value="CATION TRANSPORT PROTEIN CHAC-RELATED"/>
    <property type="match status" value="1"/>
</dbReference>
<keyword evidence="2" id="KW-0456">Lyase</keyword>
<protein>
    <recommendedName>
        <fullName evidence="1">glutathione-specific gamma-glutamylcyclotransferase</fullName>
        <ecNumber evidence="1">4.3.2.7</ecNumber>
    </recommendedName>
</protein>
<dbReference type="GO" id="GO:0005737">
    <property type="term" value="C:cytoplasm"/>
    <property type="evidence" value="ECO:0007669"/>
    <property type="project" value="TreeGrafter"/>
</dbReference>
<dbReference type="EC" id="4.3.2.7" evidence="1"/>
<dbReference type="EMBL" id="JACHBK010000004">
    <property type="protein sequence ID" value="MBB5535207.1"/>
    <property type="molecule type" value="Genomic_DNA"/>
</dbReference>
<organism evidence="3 4">
    <name type="scientific">Rhizobium giardinii</name>
    <dbReference type="NCBI Taxonomy" id="56731"/>
    <lineage>
        <taxon>Bacteria</taxon>
        <taxon>Pseudomonadati</taxon>
        <taxon>Pseudomonadota</taxon>
        <taxon>Alphaproteobacteria</taxon>
        <taxon>Hyphomicrobiales</taxon>
        <taxon>Rhizobiaceae</taxon>
        <taxon>Rhizobium/Agrobacterium group</taxon>
        <taxon>Rhizobium</taxon>
    </lineage>
</organism>
<dbReference type="SUPFAM" id="SSF110857">
    <property type="entry name" value="Gamma-glutamyl cyclotransferase-like"/>
    <property type="match status" value="1"/>
</dbReference>
<dbReference type="Proteomes" id="UP000585507">
    <property type="component" value="Unassembled WGS sequence"/>
</dbReference>
<evidence type="ECO:0000313" key="4">
    <source>
        <dbReference type="Proteomes" id="UP000585507"/>
    </source>
</evidence>
<dbReference type="InterPro" id="IPR036568">
    <property type="entry name" value="GGCT-like_sf"/>
</dbReference>
<dbReference type="GO" id="GO:0006751">
    <property type="term" value="P:glutathione catabolic process"/>
    <property type="evidence" value="ECO:0007669"/>
    <property type="project" value="InterPro"/>
</dbReference>
<gene>
    <name evidence="3" type="ORF">GGD55_001901</name>
</gene>
<dbReference type="Pfam" id="PF04752">
    <property type="entry name" value="ChaC"/>
    <property type="match status" value="1"/>
</dbReference>
<dbReference type="InterPro" id="IPR006840">
    <property type="entry name" value="ChaC"/>
</dbReference>
<dbReference type="PANTHER" id="PTHR12192:SF2">
    <property type="entry name" value="GLUTATHIONE-SPECIFIC GAMMA-GLUTAMYLCYCLOTRANSFERASE 2"/>
    <property type="match status" value="1"/>
</dbReference>
<dbReference type="Gene3D" id="3.10.490.10">
    <property type="entry name" value="Gamma-glutamyl cyclotransferase-like"/>
    <property type="match status" value="1"/>
</dbReference>
<dbReference type="InterPro" id="IPR013024">
    <property type="entry name" value="GGCT-like"/>
</dbReference>
<comment type="caution">
    <text evidence="3">The sequence shown here is derived from an EMBL/GenBank/DDBJ whole genome shotgun (WGS) entry which is preliminary data.</text>
</comment>
<accession>A0A7W8U9F2</accession>
<reference evidence="3 4" key="1">
    <citation type="submission" date="2020-08" db="EMBL/GenBank/DDBJ databases">
        <title>Genomic Encyclopedia of Type Strains, Phase IV (KMG-V): Genome sequencing to study the core and pangenomes of soil and plant-associated prokaryotes.</title>
        <authorList>
            <person name="Whitman W."/>
        </authorList>
    </citation>
    <scope>NUCLEOTIDE SEQUENCE [LARGE SCALE GENOMIC DNA]</scope>
    <source>
        <strain evidence="3 4">SEMIA 4084</strain>
    </source>
</reference>
<evidence type="ECO:0000313" key="3">
    <source>
        <dbReference type="EMBL" id="MBB5535207.1"/>
    </source>
</evidence>
<evidence type="ECO:0000256" key="2">
    <source>
        <dbReference type="ARBA" id="ARBA00023239"/>
    </source>
</evidence>
<dbReference type="RefSeq" id="WP_018327776.1">
    <property type="nucleotide sequence ID" value="NZ_JACHBK010000004.1"/>
</dbReference>
<keyword evidence="4" id="KW-1185">Reference proteome</keyword>
<dbReference type="GO" id="GO:0061928">
    <property type="term" value="F:glutathione specific gamma-glutamylcyclotransferase activity"/>
    <property type="evidence" value="ECO:0007669"/>
    <property type="project" value="UniProtKB-EC"/>
</dbReference>
<dbReference type="AlphaFoldDB" id="A0A7W8U9F2"/>
<proteinExistence type="predicted"/>
<dbReference type="CDD" id="cd06661">
    <property type="entry name" value="GGCT_like"/>
    <property type="match status" value="1"/>
</dbReference>